<feature type="region of interest" description="Disordered" evidence="1">
    <location>
        <begin position="1"/>
        <end position="25"/>
    </location>
</feature>
<dbReference type="Proteomes" id="UP000321181">
    <property type="component" value="Unassembled WGS sequence"/>
</dbReference>
<protein>
    <submittedName>
        <fullName evidence="2">Uncharacterized protein</fullName>
    </submittedName>
</protein>
<evidence type="ECO:0000313" key="3">
    <source>
        <dbReference type="Proteomes" id="UP000321181"/>
    </source>
</evidence>
<evidence type="ECO:0000256" key="1">
    <source>
        <dbReference type="SAM" id="MobiDB-lite"/>
    </source>
</evidence>
<feature type="compositionally biased region" description="Basic and acidic residues" evidence="1">
    <location>
        <begin position="255"/>
        <end position="267"/>
    </location>
</feature>
<accession>A0A512D782</accession>
<gene>
    <name evidence="2" type="ORF">CAE01nite_00540</name>
</gene>
<feature type="region of interest" description="Disordered" evidence="1">
    <location>
        <begin position="246"/>
        <end position="283"/>
    </location>
</feature>
<proteinExistence type="predicted"/>
<sequence length="388" mass="42955">MPPPVALPDRGPARRGAPVSDTGLVPPLIRTVPPETEHTRSFRTHAAYQSAFRALAFGGRSRGREHYLPELAERAVSAFSGRVKPLTPDKLVDLKTIRACLHRAWGTEAILCTTVGLSSGADMTRLTLAWGSVQTYYASYNAVQALQVASGKTRTEEHHLTQRENVDLWVNRRQMTLAPWSLAAAEPGARLTCTSGFLNGPGRALDLSLHPWAVPVPGQEWDLAGKALRSTREDAVEEAWKREREQKRKARRRAWTTEEEARLDAGRKPRKGGPPAGLPQLTPAEKLDVRRRVRPFTLLDYLFRLRIKANYIDVDVFSQGPDSDHAATAFAWGMQDLVSATLLVHEMRLSMLLGPKWVLEEADGWIADHRGLPASEGVAARRAILAAL</sequence>
<dbReference type="EMBL" id="BJYY01000001">
    <property type="protein sequence ID" value="GEO32329.1"/>
    <property type="molecule type" value="Genomic_DNA"/>
</dbReference>
<name>A0A512D782_9CELL</name>
<organism evidence="2 3">
    <name type="scientific">Cellulomonas aerilata</name>
    <dbReference type="NCBI Taxonomy" id="515326"/>
    <lineage>
        <taxon>Bacteria</taxon>
        <taxon>Bacillati</taxon>
        <taxon>Actinomycetota</taxon>
        <taxon>Actinomycetes</taxon>
        <taxon>Micrococcales</taxon>
        <taxon>Cellulomonadaceae</taxon>
        <taxon>Cellulomonas</taxon>
    </lineage>
</organism>
<reference evidence="2 3" key="1">
    <citation type="submission" date="2019-07" db="EMBL/GenBank/DDBJ databases">
        <title>Whole genome shotgun sequence of Cellulomonas aerilata NBRC 106308.</title>
        <authorList>
            <person name="Hosoyama A."/>
            <person name="Uohara A."/>
            <person name="Ohji S."/>
            <person name="Ichikawa N."/>
        </authorList>
    </citation>
    <scope>NUCLEOTIDE SEQUENCE [LARGE SCALE GENOMIC DNA]</scope>
    <source>
        <strain evidence="2 3">NBRC 106308</strain>
    </source>
</reference>
<keyword evidence="3" id="KW-1185">Reference proteome</keyword>
<evidence type="ECO:0000313" key="2">
    <source>
        <dbReference type="EMBL" id="GEO32329.1"/>
    </source>
</evidence>
<dbReference type="AlphaFoldDB" id="A0A512D782"/>
<comment type="caution">
    <text evidence="2">The sequence shown here is derived from an EMBL/GenBank/DDBJ whole genome shotgun (WGS) entry which is preliminary data.</text>
</comment>